<evidence type="ECO:0000313" key="3">
    <source>
        <dbReference type="Proteomes" id="UP000651482"/>
    </source>
</evidence>
<dbReference type="EMBL" id="JACRSN010000019">
    <property type="protein sequence ID" value="MBC8534577.1"/>
    <property type="molecule type" value="Genomic_DNA"/>
</dbReference>
<keyword evidence="3" id="KW-1185">Reference proteome</keyword>
<accession>A0A926DB10</accession>
<dbReference type="RefSeq" id="WP_249320164.1">
    <property type="nucleotide sequence ID" value="NZ_JACRSN010000019.1"/>
</dbReference>
<evidence type="ECO:0000256" key="1">
    <source>
        <dbReference type="SAM" id="Phobius"/>
    </source>
</evidence>
<organism evidence="2 3">
    <name type="scientific">Yeguia hominis</name>
    <dbReference type="NCBI Taxonomy" id="2763662"/>
    <lineage>
        <taxon>Bacteria</taxon>
        <taxon>Bacillati</taxon>
        <taxon>Bacillota</taxon>
        <taxon>Clostridia</taxon>
        <taxon>Eubacteriales</taxon>
        <taxon>Yeguiaceae</taxon>
        <taxon>Yeguia</taxon>
    </lineage>
</organism>
<keyword evidence="1" id="KW-0812">Transmembrane</keyword>
<evidence type="ECO:0000313" key="2">
    <source>
        <dbReference type="EMBL" id="MBC8534577.1"/>
    </source>
</evidence>
<comment type="caution">
    <text evidence="2">The sequence shown here is derived from an EMBL/GenBank/DDBJ whole genome shotgun (WGS) entry which is preliminary data.</text>
</comment>
<protein>
    <submittedName>
        <fullName evidence="2">Uncharacterized protein</fullName>
    </submittedName>
</protein>
<keyword evidence="1" id="KW-1133">Transmembrane helix</keyword>
<gene>
    <name evidence="2" type="ORF">IAG03_11405</name>
</gene>
<feature type="transmembrane region" description="Helical" evidence="1">
    <location>
        <begin position="47"/>
        <end position="67"/>
    </location>
</feature>
<keyword evidence="1" id="KW-0472">Membrane</keyword>
<dbReference type="AlphaFoldDB" id="A0A926DB10"/>
<dbReference type="Proteomes" id="UP000651482">
    <property type="component" value="Unassembled WGS sequence"/>
</dbReference>
<proteinExistence type="predicted"/>
<sequence length="74" mass="8593">MIAKRKCALRDGRPGKAQIKQVHPYNSTNFRQAQAKKQHRREIIAEWLALPITLVLLGGIFWGFWILRGVMEHV</sequence>
<reference evidence="2" key="1">
    <citation type="submission" date="2020-08" db="EMBL/GenBank/DDBJ databases">
        <title>Genome public.</title>
        <authorList>
            <person name="Liu C."/>
            <person name="Sun Q."/>
        </authorList>
    </citation>
    <scope>NUCLEOTIDE SEQUENCE</scope>
    <source>
        <strain evidence="2">NSJ-40</strain>
    </source>
</reference>
<name>A0A926DB10_9FIRM</name>